<reference evidence="2" key="1">
    <citation type="submission" date="2021-06" db="EMBL/GenBank/DDBJ databases">
        <authorList>
            <person name="Hodson N. C."/>
            <person name="Mongue J. A."/>
            <person name="Jaron S. K."/>
        </authorList>
    </citation>
    <scope>NUCLEOTIDE SEQUENCE</scope>
</reference>
<dbReference type="PANTHER" id="PTHR24416:SF611">
    <property type="entry name" value="TYROSINE-PROTEIN KINASE TRANSMEMBRANE RECEPTOR ROR"/>
    <property type="match status" value="1"/>
</dbReference>
<dbReference type="AlphaFoldDB" id="A0A8J2LNP3"/>
<dbReference type="GO" id="GO:0005886">
    <property type="term" value="C:plasma membrane"/>
    <property type="evidence" value="ECO:0007669"/>
    <property type="project" value="TreeGrafter"/>
</dbReference>
<dbReference type="GO" id="GO:0004714">
    <property type="term" value="F:transmembrane receptor protein tyrosine kinase activity"/>
    <property type="evidence" value="ECO:0007669"/>
    <property type="project" value="TreeGrafter"/>
</dbReference>
<dbReference type="InterPro" id="IPR000719">
    <property type="entry name" value="Prot_kinase_dom"/>
</dbReference>
<dbReference type="PANTHER" id="PTHR24416">
    <property type="entry name" value="TYROSINE-PROTEIN KINASE RECEPTOR"/>
    <property type="match status" value="1"/>
</dbReference>
<sequence length="360" mass="41279">MFFSKRIINMEAPVKRRESESLPVTNTKERDQIRYSMLLTGYNKALEFPRESIQIDFNEKISHSAFTIIYKGLVTQTENESGQVVAVKTLKENAELLFFKALVRELKILSSMEEHENIVSLLGACTSSIHLGQIFIVVEYCEKGTLENYLRSRRSGFVNKFLPARPCNEVAESIYENFSTMGAGALSTVDLLRWSIQVAKGMEYLSENNLIHWELATRSVFLDSRLTAKLGDFHSLRKLQPGAEYFILTDTVPLPWKWMAVESVKELKFSLKSDVWTYGITFWEIFTLGEDPYVGSSYGSTFFKNLDEGTRPYHHTHISDQLYNLMKKCWSGEPANRPSFLEIITTLNVALNELSIIPYI</sequence>
<dbReference type="PROSITE" id="PS50011">
    <property type="entry name" value="PROTEIN_KINASE_DOM"/>
    <property type="match status" value="1"/>
</dbReference>
<organism evidence="2 3">
    <name type="scientific">Allacma fusca</name>
    <dbReference type="NCBI Taxonomy" id="39272"/>
    <lineage>
        <taxon>Eukaryota</taxon>
        <taxon>Metazoa</taxon>
        <taxon>Ecdysozoa</taxon>
        <taxon>Arthropoda</taxon>
        <taxon>Hexapoda</taxon>
        <taxon>Collembola</taxon>
        <taxon>Symphypleona</taxon>
        <taxon>Sminthuridae</taxon>
        <taxon>Allacma</taxon>
    </lineage>
</organism>
<evidence type="ECO:0000259" key="1">
    <source>
        <dbReference type="PROSITE" id="PS50011"/>
    </source>
</evidence>
<dbReference type="GO" id="GO:0005524">
    <property type="term" value="F:ATP binding"/>
    <property type="evidence" value="ECO:0007669"/>
    <property type="project" value="InterPro"/>
</dbReference>
<evidence type="ECO:0000313" key="3">
    <source>
        <dbReference type="Proteomes" id="UP000708208"/>
    </source>
</evidence>
<dbReference type="EMBL" id="CAJVCH010570301">
    <property type="protein sequence ID" value="CAG7834611.1"/>
    <property type="molecule type" value="Genomic_DNA"/>
</dbReference>
<name>A0A8J2LNP3_9HEXA</name>
<dbReference type="GO" id="GO:0007169">
    <property type="term" value="P:cell surface receptor protein tyrosine kinase signaling pathway"/>
    <property type="evidence" value="ECO:0007669"/>
    <property type="project" value="TreeGrafter"/>
</dbReference>
<evidence type="ECO:0000313" key="2">
    <source>
        <dbReference type="EMBL" id="CAG7834611.1"/>
    </source>
</evidence>
<dbReference type="InterPro" id="IPR001245">
    <property type="entry name" value="Ser-Thr/Tyr_kinase_cat_dom"/>
</dbReference>
<dbReference type="OrthoDB" id="3256376at2759"/>
<dbReference type="GO" id="GO:0043235">
    <property type="term" value="C:receptor complex"/>
    <property type="evidence" value="ECO:0007669"/>
    <property type="project" value="TreeGrafter"/>
</dbReference>
<comment type="caution">
    <text evidence="2">The sequence shown here is derived from an EMBL/GenBank/DDBJ whole genome shotgun (WGS) entry which is preliminary data.</text>
</comment>
<accession>A0A8J2LNP3</accession>
<proteinExistence type="predicted"/>
<dbReference type="CDD" id="cd00192">
    <property type="entry name" value="PTKc"/>
    <property type="match status" value="1"/>
</dbReference>
<gene>
    <name evidence="2" type="ORF">AFUS01_LOCUS44096</name>
</gene>
<protein>
    <recommendedName>
        <fullName evidence="1">Protein kinase domain-containing protein</fullName>
    </recommendedName>
</protein>
<dbReference type="Proteomes" id="UP000708208">
    <property type="component" value="Unassembled WGS sequence"/>
</dbReference>
<feature type="domain" description="Protein kinase" evidence="1">
    <location>
        <begin position="55"/>
        <end position="360"/>
    </location>
</feature>
<keyword evidence="3" id="KW-1185">Reference proteome</keyword>
<dbReference type="InterPro" id="IPR050122">
    <property type="entry name" value="RTK"/>
</dbReference>
<dbReference type="Pfam" id="PF07714">
    <property type="entry name" value="PK_Tyr_Ser-Thr"/>
    <property type="match status" value="1"/>
</dbReference>
<dbReference type="PIRSF" id="PIRSF000615">
    <property type="entry name" value="TyrPK_CSF1-R"/>
    <property type="match status" value="1"/>
</dbReference>